<dbReference type="AlphaFoldDB" id="A0A9D4R9Z2"/>
<evidence type="ECO:0000256" key="1">
    <source>
        <dbReference type="SAM" id="SignalP"/>
    </source>
</evidence>
<keyword evidence="3" id="KW-1185">Reference proteome</keyword>
<feature type="chain" id="PRO_5038472985" evidence="1">
    <location>
        <begin position="23"/>
        <end position="81"/>
    </location>
</feature>
<reference evidence="2" key="2">
    <citation type="submission" date="2020-11" db="EMBL/GenBank/DDBJ databases">
        <authorList>
            <person name="McCartney M.A."/>
            <person name="Auch B."/>
            <person name="Kono T."/>
            <person name="Mallez S."/>
            <person name="Becker A."/>
            <person name="Gohl D.M."/>
            <person name="Silverstein K.A.T."/>
            <person name="Koren S."/>
            <person name="Bechman K.B."/>
            <person name="Herman A."/>
            <person name="Abrahante J.E."/>
            <person name="Garbe J."/>
        </authorList>
    </citation>
    <scope>NUCLEOTIDE SEQUENCE</scope>
    <source>
        <strain evidence="2">Duluth1</strain>
        <tissue evidence="2">Whole animal</tissue>
    </source>
</reference>
<dbReference type="EMBL" id="JAIWYP010000002">
    <property type="protein sequence ID" value="KAH3860594.1"/>
    <property type="molecule type" value="Genomic_DNA"/>
</dbReference>
<evidence type="ECO:0000313" key="2">
    <source>
        <dbReference type="EMBL" id="KAH3860594.1"/>
    </source>
</evidence>
<feature type="signal peptide" evidence="1">
    <location>
        <begin position="1"/>
        <end position="22"/>
    </location>
</feature>
<reference evidence="2" key="1">
    <citation type="journal article" date="2019" name="bioRxiv">
        <title>The Genome of the Zebra Mussel, Dreissena polymorpha: A Resource for Invasive Species Research.</title>
        <authorList>
            <person name="McCartney M.A."/>
            <person name="Auch B."/>
            <person name="Kono T."/>
            <person name="Mallez S."/>
            <person name="Zhang Y."/>
            <person name="Obille A."/>
            <person name="Becker A."/>
            <person name="Abrahante J.E."/>
            <person name="Garbe J."/>
            <person name="Badalamenti J.P."/>
            <person name="Herman A."/>
            <person name="Mangelson H."/>
            <person name="Liachko I."/>
            <person name="Sullivan S."/>
            <person name="Sone E.D."/>
            <person name="Koren S."/>
            <person name="Silverstein K.A.T."/>
            <person name="Beckman K.B."/>
            <person name="Gohl D.M."/>
        </authorList>
    </citation>
    <scope>NUCLEOTIDE SEQUENCE</scope>
    <source>
        <strain evidence="2">Duluth1</strain>
        <tissue evidence="2">Whole animal</tissue>
    </source>
</reference>
<name>A0A9D4R9Z2_DREPO</name>
<comment type="caution">
    <text evidence="2">The sequence shown here is derived from an EMBL/GenBank/DDBJ whole genome shotgun (WGS) entry which is preliminary data.</text>
</comment>
<keyword evidence="1" id="KW-0732">Signal</keyword>
<dbReference type="Proteomes" id="UP000828390">
    <property type="component" value="Unassembled WGS sequence"/>
</dbReference>
<evidence type="ECO:0000313" key="3">
    <source>
        <dbReference type="Proteomes" id="UP000828390"/>
    </source>
</evidence>
<sequence>MASTRAILVCIVMATIVLVAEARMCHMDPATMSCMDVVPREGPFKGVPRCSRTGKQCQLKIRRQSDQWCMCRAERDGHQQY</sequence>
<proteinExistence type="predicted"/>
<accession>A0A9D4R9Z2</accession>
<organism evidence="2 3">
    <name type="scientific">Dreissena polymorpha</name>
    <name type="common">Zebra mussel</name>
    <name type="synonym">Mytilus polymorpha</name>
    <dbReference type="NCBI Taxonomy" id="45954"/>
    <lineage>
        <taxon>Eukaryota</taxon>
        <taxon>Metazoa</taxon>
        <taxon>Spiralia</taxon>
        <taxon>Lophotrochozoa</taxon>
        <taxon>Mollusca</taxon>
        <taxon>Bivalvia</taxon>
        <taxon>Autobranchia</taxon>
        <taxon>Heteroconchia</taxon>
        <taxon>Euheterodonta</taxon>
        <taxon>Imparidentia</taxon>
        <taxon>Neoheterodontei</taxon>
        <taxon>Myida</taxon>
        <taxon>Dreissenoidea</taxon>
        <taxon>Dreissenidae</taxon>
        <taxon>Dreissena</taxon>
    </lineage>
</organism>
<gene>
    <name evidence="2" type="ORF">DPMN_023503</name>
</gene>
<protein>
    <submittedName>
        <fullName evidence="2">Uncharacterized protein</fullName>
    </submittedName>
</protein>